<evidence type="ECO:0000256" key="1">
    <source>
        <dbReference type="ARBA" id="ARBA00004706"/>
    </source>
</evidence>
<dbReference type="PANTHER" id="PTHR43172:SF1">
    <property type="entry name" value="ADENYLOSUCCINATE LYASE"/>
    <property type="match status" value="1"/>
</dbReference>
<dbReference type="Gene3D" id="1.10.40.30">
    <property type="entry name" value="Fumarase/aspartase (C-terminal domain)"/>
    <property type="match status" value="1"/>
</dbReference>
<dbReference type="Gene3D" id="1.10.275.10">
    <property type="entry name" value="Fumarase/aspartase (N-terminal domain)"/>
    <property type="match status" value="1"/>
</dbReference>
<evidence type="ECO:0000256" key="3">
    <source>
        <dbReference type="ARBA" id="ARBA00008273"/>
    </source>
</evidence>
<dbReference type="EMBL" id="JAKZHW010000001">
    <property type="protein sequence ID" value="MCH8615682.1"/>
    <property type="molecule type" value="Genomic_DNA"/>
</dbReference>
<comment type="catalytic activity">
    <reaction evidence="7">
        <text>(2S)-2-[5-amino-1-(5-phospho-beta-D-ribosyl)imidazole-4-carboxamido]succinate = 5-amino-1-(5-phospho-beta-D-ribosyl)imidazole-4-carboxamide + fumarate</text>
        <dbReference type="Rhea" id="RHEA:23920"/>
        <dbReference type="ChEBI" id="CHEBI:29806"/>
        <dbReference type="ChEBI" id="CHEBI:58443"/>
        <dbReference type="ChEBI" id="CHEBI:58475"/>
        <dbReference type="EC" id="4.3.2.2"/>
    </reaction>
    <physiologicalReaction direction="left-to-right" evidence="7">
        <dbReference type="Rhea" id="RHEA:23921"/>
    </physiologicalReaction>
</comment>
<dbReference type="Pfam" id="PF00206">
    <property type="entry name" value="Lyase_1"/>
    <property type="match status" value="1"/>
</dbReference>
<dbReference type="InterPro" id="IPR024083">
    <property type="entry name" value="Fumarase/histidase_N"/>
</dbReference>
<dbReference type="PRINTS" id="PR00145">
    <property type="entry name" value="ARGSUCLYASE"/>
</dbReference>
<dbReference type="InterPro" id="IPR008948">
    <property type="entry name" value="L-Aspartase-like"/>
</dbReference>
<keyword evidence="11" id="KW-0658">Purine biosynthesis</keyword>
<keyword evidence="12" id="KW-0175">Coiled coil</keyword>
<keyword evidence="15" id="KW-1185">Reference proteome</keyword>
<evidence type="ECO:0000256" key="12">
    <source>
        <dbReference type="SAM" id="Coils"/>
    </source>
</evidence>
<feature type="domain" description="Adenylosuccinate lyase C-terminal" evidence="13">
    <location>
        <begin position="355"/>
        <end position="437"/>
    </location>
</feature>
<evidence type="ECO:0000256" key="5">
    <source>
        <dbReference type="ARBA" id="ARBA00017058"/>
    </source>
</evidence>
<dbReference type="EC" id="4.3.2.2" evidence="4 10"/>
<evidence type="ECO:0000256" key="4">
    <source>
        <dbReference type="ARBA" id="ARBA00012339"/>
    </source>
</evidence>
<evidence type="ECO:0000256" key="10">
    <source>
        <dbReference type="NCBIfam" id="TIGR00928"/>
    </source>
</evidence>
<keyword evidence="6 11" id="KW-0456">Lyase</keyword>
<comment type="catalytic activity">
    <reaction evidence="9">
        <text>N(6)-(1,2-dicarboxyethyl)-AMP = fumarate + AMP</text>
        <dbReference type="Rhea" id="RHEA:16853"/>
        <dbReference type="ChEBI" id="CHEBI:29806"/>
        <dbReference type="ChEBI" id="CHEBI:57567"/>
        <dbReference type="ChEBI" id="CHEBI:456215"/>
        <dbReference type="EC" id="4.3.2.2"/>
    </reaction>
    <physiologicalReaction direction="left-to-right" evidence="9">
        <dbReference type="Rhea" id="RHEA:16854"/>
    </physiologicalReaction>
</comment>
<organism evidence="14 15">
    <name type="scientific">Sphingomonas telluris</name>
    <dbReference type="NCBI Taxonomy" id="2907998"/>
    <lineage>
        <taxon>Bacteria</taxon>
        <taxon>Pseudomonadati</taxon>
        <taxon>Pseudomonadota</taxon>
        <taxon>Alphaproteobacteria</taxon>
        <taxon>Sphingomonadales</taxon>
        <taxon>Sphingomonadaceae</taxon>
        <taxon>Sphingomonas</taxon>
    </lineage>
</organism>
<dbReference type="Gene3D" id="1.20.200.10">
    <property type="entry name" value="Fumarase/aspartase (Central domain)"/>
    <property type="match status" value="1"/>
</dbReference>
<comment type="pathway">
    <text evidence="1 11">Purine metabolism; IMP biosynthesis via de novo pathway; 5-amino-1-(5-phospho-D-ribosyl)imidazole-4-carboxamide from 5-amino-1-(5-phospho-D-ribosyl)imidazole-4-carboxylate: step 2/2.</text>
</comment>
<comment type="caution">
    <text evidence="14">The sequence shown here is derived from an EMBL/GenBank/DDBJ whole genome shotgun (WGS) entry which is preliminary data.</text>
</comment>
<evidence type="ECO:0000256" key="9">
    <source>
        <dbReference type="ARBA" id="ARBA00049115"/>
    </source>
</evidence>
<evidence type="ECO:0000256" key="2">
    <source>
        <dbReference type="ARBA" id="ARBA00004734"/>
    </source>
</evidence>
<evidence type="ECO:0000313" key="14">
    <source>
        <dbReference type="EMBL" id="MCH8615682.1"/>
    </source>
</evidence>
<dbReference type="InterPro" id="IPR000362">
    <property type="entry name" value="Fumarate_lyase_fam"/>
</dbReference>
<protein>
    <recommendedName>
        <fullName evidence="5 10">Adenylosuccinate lyase</fullName>
        <shortName evidence="11">ASL</shortName>
        <ecNumber evidence="4 10">4.3.2.2</ecNumber>
    </recommendedName>
    <alternativeName>
        <fullName evidence="8 11">Adenylosuccinase</fullName>
    </alternativeName>
</protein>
<sequence length="440" mass="49085">MVPRYSRPEMTAIWSPENRYRIWWAIEVFAAEAMGKIGMIPAEDAATIRKAYDDDVLCEIDVAAIDQIEAVTKHDVIAFLTWAGEKLGPERRWLHQGMTSSDVLDTALAVQLKQAAELLIADLDELLAALKRRAFEHKNTPTIGRSHGIHAEPTSFGLKLAQAYAEFDRNRTRLIAARDEIATCAISGAVGTFANVRPEVEAHVAEELGLSIEPISTQVIPRDRHAMFFATLGVIASSIERLATEIRHLQRTEVLEAEEYFSPGQKGSSAMPHKRNPVLTENLTGLARVIRSAAIPAMENVALWHERDISHSSVERFIGPDATITLDFALCRLTSVVQKLLVYPERMQKNLDRMGGLIHSQRVLLALTQAGLSREDSYALVQRNAMKVWESDGQLSLLDLLKKDPEVTGKLSTEQLDGLFNLDYHLKEVDTIFDRVFGEA</sequence>
<reference evidence="14 15" key="1">
    <citation type="submission" date="2022-03" db="EMBL/GenBank/DDBJ databases">
        <authorList>
            <person name="Jo J.-H."/>
            <person name="Im W.-T."/>
        </authorList>
    </citation>
    <scope>NUCLEOTIDE SEQUENCE [LARGE SCALE GENOMIC DNA]</scope>
    <source>
        <strain evidence="14 15">SM33</strain>
    </source>
</reference>
<dbReference type="Proteomes" id="UP001203058">
    <property type="component" value="Unassembled WGS sequence"/>
</dbReference>
<dbReference type="RefSeq" id="WP_241446514.1">
    <property type="nucleotide sequence ID" value="NZ_JAKZHW010000001.1"/>
</dbReference>
<feature type="coiled-coil region" evidence="12">
    <location>
        <begin position="109"/>
        <end position="140"/>
    </location>
</feature>
<evidence type="ECO:0000256" key="11">
    <source>
        <dbReference type="RuleBase" id="RU361172"/>
    </source>
</evidence>
<dbReference type="InterPro" id="IPR022761">
    <property type="entry name" value="Fumarate_lyase_N"/>
</dbReference>
<evidence type="ECO:0000256" key="6">
    <source>
        <dbReference type="ARBA" id="ARBA00023239"/>
    </source>
</evidence>
<dbReference type="GO" id="GO:0016829">
    <property type="term" value="F:lyase activity"/>
    <property type="evidence" value="ECO:0007669"/>
    <property type="project" value="UniProtKB-KW"/>
</dbReference>
<proteinExistence type="inferred from homology"/>
<dbReference type="InterPro" id="IPR019468">
    <property type="entry name" value="AdenyloSucc_lyase_C"/>
</dbReference>
<dbReference type="InterPro" id="IPR004769">
    <property type="entry name" value="Pur_lyase"/>
</dbReference>
<dbReference type="PRINTS" id="PR00149">
    <property type="entry name" value="FUMRATELYASE"/>
</dbReference>
<comment type="similarity">
    <text evidence="3 11">Belongs to the lyase 1 family. Adenylosuccinate lyase subfamily.</text>
</comment>
<dbReference type="PROSITE" id="PS00163">
    <property type="entry name" value="FUMARATE_LYASES"/>
    <property type="match status" value="1"/>
</dbReference>
<dbReference type="CDD" id="cd01360">
    <property type="entry name" value="Adenylsuccinate_lyase_1"/>
    <property type="match status" value="1"/>
</dbReference>
<evidence type="ECO:0000256" key="7">
    <source>
        <dbReference type="ARBA" id="ARBA00024477"/>
    </source>
</evidence>
<dbReference type="InterPro" id="IPR020557">
    <property type="entry name" value="Fumarate_lyase_CS"/>
</dbReference>
<dbReference type="SMART" id="SM00998">
    <property type="entry name" value="ADSL_C"/>
    <property type="match status" value="1"/>
</dbReference>
<comment type="pathway">
    <text evidence="2 11">Purine metabolism; AMP biosynthesis via de novo pathway; AMP from IMP: step 2/2.</text>
</comment>
<accession>A0ABS9VL31</accession>
<evidence type="ECO:0000256" key="8">
    <source>
        <dbReference type="ARBA" id="ARBA00030717"/>
    </source>
</evidence>
<dbReference type="NCBIfam" id="TIGR00928">
    <property type="entry name" value="purB"/>
    <property type="match status" value="1"/>
</dbReference>
<name>A0ABS9VL31_9SPHN</name>
<evidence type="ECO:0000259" key="13">
    <source>
        <dbReference type="SMART" id="SM00998"/>
    </source>
</evidence>
<gene>
    <name evidence="14" type="primary">purB</name>
    <name evidence="14" type="ORF">LZ016_06155</name>
</gene>
<evidence type="ECO:0000313" key="15">
    <source>
        <dbReference type="Proteomes" id="UP001203058"/>
    </source>
</evidence>
<dbReference type="PANTHER" id="PTHR43172">
    <property type="entry name" value="ADENYLOSUCCINATE LYASE"/>
    <property type="match status" value="1"/>
</dbReference>
<dbReference type="Pfam" id="PF10397">
    <property type="entry name" value="ADSL_C"/>
    <property type="match status" value="1"/>
</dbReference>
<dbReference type="SUPFAM" id="SSF48557">
    <property type="entry name" value="L-aspartase-like"/>
    <property type="match status" value="1"/>
</dbReference>